<feature type="signal peptide" evidence="1">
    <location>
        <begin position="1"/>
        <end position="22"/>
    </location>
</feature>
<evidence type="ECO:0000313" key="3">
    <source>
        <dbReference type="Proteomes" id="UP000694287"/>
    </source>
</evidence>
<proteinExistence type="predicted"/>
<dbReference type="InterPro" id="IPR054817">
    <property type="entry name" value="Glycosyl_F510_1955-like"/>
</dbReference>
<dbReference type="NCBIfam" id="NF045728">
    <property type="entry name" value="glycosyl_F510_1955"/>
    <property type="match status" value="1"/>
</dbReference>
<organism evidence="2 3">
    <name type="scientific">Pseudonocardia abyssalis</name>
    <dbReference type="NCBI Taxonomy" id="2792008"/>
    <lineage>
        <taxon>Bacteria</taxon>
        <taxon>Bacillati</taxon>
        <taxon>Actinomycetota</taxon>
        <taxon>Actinomycetes</taxon>
        <taxon>Pseudonocardiales</taxon>
        <taxon>Pseudonocardiaceae</taxon>
        <taxon>Pseudonocardia</taxon>
    </lineage>
</organism>
<accession>A0ABS6URJ1</accession>
<dbReference type="CDD" id="cd15482">
    <property type="entry name" value="Sialidase_non-viral"/>
    <property type="match status" value="1"/>
</dbReference>
<feature type="chain" id="PRO_5047058005" evidence="1">
    <location>
        <begin position="23"/>
        <end position="277"/>
    </location>
</feature>
<reference evidence="2 3" key="1">
    <citation type="submission" date="2020-11" db="EMBL/GenBank/DDBJ databases">
        <title>Pseudonocardia abyssalis sp. nov. and Pseudonocardia oceani sp. nov., description and phylogenomic analysis of two novel actinomycetes isolated from the deep Southern Ocean.</title>
        <authorList>
            <person name="Parra J."/>
        </authorList>
    </citation>
    <scope>NUCLEOTIDE SEQUENCE [LARGE SCALE GENOMIC DNA]</scope>
    <source>
        <strain evidence="2 3">KRD-168</strain>
    </source>
</reference>
<gene>
    <name evidence="2" type="ORF">I4I81_11500</name>
</gene>
<dbReference type="Proteomes" id="UP000694287">
    <property type="component" value="Unassembled WGS sequence"/>
</dbReference>
<evidence type="ECO:0000256" key="1">
    <source>
        <dbReference type="SAM" id="SignalP"/>
    </source>
</evidence>
<sequence length="277" mass="27790">MPHRCRTITALALAAVAVTACSSPGDTVPAADGPVFEHVHGVGTDPADGTVYVASHDGLFRSGPDGLVPAGAAGRDLMGFTVAGPGRFLSSGHPAPDDSLPEPIGLAESTDGGATWTPLSLTGEVDFHALEVAGDSVYGYDATNGLLRASTDGGRTWEDRAAVEALDIAVEPGTAQRVLATVQGGTALSTDGGRTFAPPTGPQLAYVSWAPDGTVYGLDLDSAVHTSTDAGVTWTTTGTVPGGRPQAVTATSDELLAATAGGVHRSTDDGATFTPVV</sequence>
<evidence type="ECO:0000313" key="2">
    <source>
        <dbReference type="EMBL" id="MBW0134881.1"/>
    </source>
</evidence>
<dbReference type="PROSITE" id="PS51257">
    <property type="entry name" value="PROKAR_LIPOPROTEIN"/>
    <property type="match status" value="1"/>
</dbReference>
<dbReference type="RefSeq" id="WP_218601315.1">
    <property type="nucleotide sequence ID" value="NZ_JADQDJ010000017.1"/>
</dbReference>
<name>A0ABS6URJ1_9PSEU</name>
<comment type="caution">
    <text evidence="2">The sequence shown here is derived from an EMBL/GenBank/DDBJ whole genome shotgun (WGS) entry which is preliminary data.</text>
</comment>
<dbReference type="EMBL" id="JADQDK010000001">
    <property type="protein sequence ID" value="MBW0134881.1"/>
    <property type="molecule type" value="Genomic_DNA"/>
</dbReference>
<keyword evidence="1" id="KW-0732">Signal</keyword>
<keyword evidence="3" id="KW-1185">Reference proteome</keyword>
<protein>
    <submittedName>
        <fullName evidence="2">Exo-alpha-sialidase</fullName>
    </submittedName>
</protein>